<dbReference type="AlphaFoldDB" id="A0A016QLD1"/>
<gene>
    <name evidence="2" type="ORF">DEIPH_ctg069orf0007</name>
</gene>
<evidence type="ECO:0000313" key="2">
    <source>
        <dbReference type="EMBL" id="EYB66806.1"/>
    </source>
</evidence>
<keyword evidence="3" id="KW-1185">Reference proteome</keyword>
<evidence type="ECO:0000313" key="3">
    <source>
        <dbReference type="Proteomes" id="UP000020492"/>
    </source>
</evidence>
<keyword evidence="1" id="KW-1133">Transmembrane helix</keyword>
<sequence length="74" mass="7979">MFRPESFQLFGLIGSAVLTTVLLRRSGVRGRAGQGIIVTPKEQGLAGVWPMLIVLAFALLGTCPYGVLRNRLPP</sequence>
<organism evidence="2 3">
    <name type="scientific">Deinococcus phoenicis</name>
    <dbReference type="NCBI Taxonomy" id="1476583"/>
    <lineage>
        <taxon>Bacteria</taxon>
        <taxon>Thermotogati</taxon>
        <taxon>Deinococcota</taxon>
        <taxon>Deinococci</taxon>
        <taxon>Deinococcales</taxon>
        <taxon>Deinococcaceae</taxon>
        <taxon>Deinococcus</taxon>
    </lineage>
</organism>
<accession>A0A016QLD1</accession>
<reference evidence="2 3" key="1">
    <citation type="submission" date="2014-03" db="EMBL/GenBank/DDBJ databases">
        <title>Draft genome sequence of Deinococcus phoenicis 1P10ME.</title>
        <authorList>
            <person name="Stepanov V.G."/>
            <person name="Vaishampayan P."/>
            <person name="Venkateswaran K."/>
            <person name="Fox G.E."/>
        </authorList>
    </citation>
    <scope>NUCLEOTIDE SEQUENCE [LARGE SCALE GENOMIC DNA]</scope>
    <source>
        <strain evidence="2 3">1P10ME</strain>
    </source>
</reference>
<feature type="transmembrane region" description="Helical" evidence="1">
    <location>
        <begin position="44"/>
        <end position="68"/>
    </location>
</feature>
<dbReference type="Proteomes" id="UP000020492">
    <property type="component" value="Unassembled WGS sequence"/>
</dbReference>
<name>A0A016QLD1_9DEIO</name>
<feature type="transmembrane region" description="Helical" evidence="1">
    <location>
        <begin position="6"/>
        <end position="23"/>
    </location>
</feature>
<keyword evidence="1" id="KW-0812">Transmembrane</keyword>
<dbReference type="STRING" id="1476583.DEIPH_ctg069orf0007"/>
<dbReference type="PATRIC" id="fig|1476583.3.peg.3173"/>
<dbReference type="RefSeq" id="WP_321163351.1">
    <property type="nucleotide sequence ID" value="NZ_JHAC01000064.1"/>
</dbReference>
<evidence type="ECO:0000256" key="1">
    <source>
        <dbReference type="SAM" id="Phobius"/>
    </source>
</evidence>
<proteinExistence type="predicted"/>
<dbReference type="EMBL" id="JHAC01000064">
    <property type="protein sequence ID" value="EYB66806.1"/>
    <property type="molecule type" value="Genomic_DNA"/>
</dbReference>
<comment type="caution">
    <text evidence="2">The sequence shown here is derived from an EMBL/GenBank/DDBJ whole genome shotgun (WGS) entry which is preliminary data.</text>
</comment>
<protein>
    <submittedName>
        <fullName evidence="2">Uncharacterized protein</fullName>
    </submittedName>
</protein>
<keyword evidence="1" id="KW-0472">Membrane</keyword>